<keyword evidence="2 4" id="KW-0238">DNA-binding</keyword>
<dbReference type="SUPFAM" id="SSF46689">
    <property type="entry name" value="Homeodomain-like"/>
    <property type="match status" value="1"/>
</dbReference>
<gene>
    <name evidence="6" type="primary">kstR_1</name>
    <name evidence="6" type="ORF">GCM10009539_36320</name>
</gene>
<feature type="DNA-binding region" description="H-T-H motif" evidence="4">
    <location>
        <begin position="45"/>
        <end position="64"/>
    </location>
</feature>
<dbReference type="InterPro" id="IPR050109">
    <property type="entry name" value="HTH-type_TetR-like_transc_reg"/>
</dbReference>
<dbReference type="PANTHER" id="PTHR30055:SF234">
    <property type="entry name" value="HTH-TYPE TRANSCRIPTIONAL REGULATOR BETI"/>
    <property type="match status" value="1"/>
</dbReference>
<evidence type="ECO:0000256" key="2">
    <source>
        <dbReference type="ARBA" id="ARBA00023125"/>
    </source>
</evidence>
<evidence type="ECO:0000256" key="4">
    <source>
        <dbReference type="PROSITE-ProRule" id="PRU00335"/>
    </source>
</evidence>
<dbReference type="RefSeq" id="WP_344650005.1">
    <property type="nucleotide sequence ID" value="NZ_BAAAGX010000014.1"/>
</dbReference>
<dbReference type="Gene3D" id="1.10.357.10">
    <property type="entry name" value="Tetracycline Repressor, domain 2"/>
    <property type="match status" value="1"/>
</dbReference>
<dbReference type="InterPro" id="IPR009057">
    <property type="entry name" value="Homeodomain-like_sf"/>
</dbReference>
<evidence type="ECO:0000256" key="3">
    <source>
        <dbReference type="ARBA" id="ARBA00023163"/>
    </source>
</evidence>
<proteinExistence type="predicted"/>
<protein>
    <submittedName>
        <fullName evidence="6">Cholesterol catabolism transcriptional regulator KstR</fullName>
    </submittedName>
</protein>
<dbReference type="PROSITE" id="PS50977">
    <property type="entry name" value="HTH_TETR_2"/>
    <property type="match status" value="1"/>
</dbReference>
<accession>A0ABN0UEF0</accession>
<dbReference type="PANTHER" id="PTHR30055">
    <property type="entry name" value="HTH-TYPE TRANSCRIPTIONAL REGULATOR RUTR"/>
    <property type="match status" value="1"/>
</dbReference>
<evidence type="ECO:0000256" key="1">
    <source>
        <dbReference type="ARBA" id="ARBA00023015"/>
    </source>
</evidence>
<comment type="caution">
    <text evidence="6">The sequence shown here is derived from an EMBL/GenBank/DDBJ whole genome shotgun (WGS) entry which is preliminary data.</text>
</comment>
<keyword evidence="7" id="KW-1185">Reference proteome</keyword>
<name>A0ABN0UEF0_9ACTN</name>
<keyword evidence="1" id="KW-0805">Transcription regulation</keyword>
<evidence type="ECO:0000259" key="5">
    <source>
        <dbReference type="PROSITE" id="PS50977"/>
    </source>
</evidence>
<evidence type="ECO:0000313" key="6">
    <source>
        <dbReference type="EMBL" id="GAA0247772.1"/>
    </source>
</evidence>
<feature type="domain" description="HTH tetR-type" evidence="5">
    <location>
        <begin position="22"/>
        <end position="82"/>
    </location>
</feature>
<dbReference type="PRINTS" id="PR00455">
    <property type="entry name" value="HTHTETR"/>
</dbReference>
<dbReference type="Pfam" id="PF00440">
    <property type="entry name" value="TetR_N"/>
    <property type="match status" value="1"/>
</dbReference>
<dbReference type="EMBL" id="BAAAGX010000014">
    <property type="protein sequence ID" value="GAA0247772.1"/>
    <property type="molecule type" value="Genomic_DNA"/>
</dbReference>
<dbReference type="InterPro" id="IPR001647">
    <property type="entry name" value="HTH_TetR"/>
</dbReference>
<reference evidence="6 7" key="1">
    <citation type="journal article" date="2019" name="Int. J. Syst. Evol. Microbiol.">
        <title>The Global Catalogue of Microorganisms (GCM) 10K type strain sequencing project: providing services to taxonomists for standard genome sequencing and annotation.</title>
        <authorList>
            <consortium name="The Broad Institute Genomics Platform"/>
            <consortium name="The Broad Institute Genome Sequencing Center for Infectious Disease"/>
            <person name="Wu L."/>
            <person name="Ma J."/>
        </authorList>
    </citation>
    <scope>NUCLEOTIDE SEQUENCE [LARGE SCALE GENOMIC DNA]</scope>
    <source>
        <strain evidence="6 7">JCM 10425</strain>
    </source>
</reference>
<evidence type="ECO:0000313" key="7">
    <source>
        <dbReference type="Proteomes" id="UP001500967"/>
    </source>
</evidence>
<organism evidence="6 7">
    <name type="scientific">Cryptosporangium japonicum</name>
    <dbReference type="NCBI Taxonomy" id="80872"/>
    <lineage>
        <taxon>Bacteria</taxon>
        <taxon>Bacillati</taxon>
        <taxon>Actinomycetota</taxon>
        <taxon>Actinomycetes</taxon>
        <taxon>Cryptosporangiales</taxon>
        <taxon>Cryptosporangiaceae</taxon>
        <taxon>Cryptosporangium</taxon>
    </lineage>
</organism>
<sequence>MAEHAQGTAGGLSVEGLPAWQLARRERIVVAGLRLLEKHEYDRIQIRDVAQEAGVALGTLYRYFSSKEHLYAAVLLEWSALGRAGERRTRRKNPEQHLRSRIRGVITAFERQPQFYKVHVLLQSSTDPNAKALLTDFAEVAQASLVDDFAVLGPGRAEDSATMMWAIIHSMLTQAIYHGVAMSEVYRIADGFIDLLANDLHAT</sequence>
<keyword evidence="3" id="KW-0804">Transcription</keyword>
<dbReference type="Proteomes" id="UP001500967">
    <property type="component" value="Unassembled WGS sequence"/>
</dbReference>